<sequence length="65" mass="7149">MKAKLLIALFGLLLSLGTTSCVVHRHAPKPPHKKEAPHRHAKKKHGKKPAKFKGPGHRKPLPPQA</sequence>
<comment type="caution">
    <text evidence="3">The sequence shown here is derived from an EMBL/GenBank/DDBJ whole genome shotgun (WGS) entry which is preliminary data.</text>
</comment>
<proteinExistence type="predicted"/>
<keyword evidence="4" id="KW-1185">Reference proteome</keyword>
<feature type="chain" id="PRO_5047014840" description="Lipoprotein" evidence="2">
    <location>
        <begin position="21"/>
        <end position="65"/>
    </location>
</feature>
<evidence type="ECO:0008006" key="5">
    <source>
        <dbReference type="Google" id="ProtNLM"/>
    </source>
</evidence>
<reference evidence="3 4" key="1">
    <citation type="journal article" date="2021" name="Sci. Rep.">
        <title>The distribution of antibiotic resistance genes in chicken gut microbiota commensals.</title>
        <authorList>
            <person name="Juricova H."/>
            <person name="Matiasovicova J."/>
            <person name="Kubasova T."/>
            <person name="Cejkova D."/>
            <person name="Rychlik I."/>
        </authorList>
    </citation>
    <scope>NUCLEOTIDE SEQUENCE [LARGE SCALE GENOMIC DNA]</scope>
    <source>
        <strain evidence="3 4">An801</strain>
    </source>
</reference>
<feature type="signal peptide" evidence="2">
    <location>
        <begin position="1"/>
        <end position="20"/>
    </location>
</feature>
<protein>
    <recommendedName>
        <fullName evidence="5">Lipoprotein</fullName>
    </recommendedName>
</protein>
<gene>
    <name evidence="3" type="ORF">H6A31_05285</name>
</gene>
<dbReference type="RefSeq" id="WP_204475293.1">
    <property type="nucleotide sequence ID" value="NZ_JACJJW010000009.1"/>
</dbReference>
<accession>A0ABS2EUZ1</accession>
<evidence type="ECO:0000313" key="4">
    <source>
        <dbReference type="Proteomes" id="UP000703295"/>
    </source>
</evidence>
<keyword evidence="2" id="KW-0732">Signal</keyword>
<name>A0ABS2EUZ1_9BACE</name>
<evidence type="ECO:0000313" key="3">
    <source>
        <dbReference type="EMBL" id="MBM6758100.1"/>
    </source>
</evidence>
<dbReference type="PROSITE" id="PS51257">
    <property type="entry name" value="PROKAR_LIPOPROTEIN"/>
    <property type="match status" value="1"/>
</dbReference>
<dbReference type="EMBL" id="JACJJW010000009">
    <property type="protein sequence ID" value="MBM6758100.1"/>
    <property type="molecule type" value="Genomic_DNA"/>
</dbReference>
<evidence type="ECO:0000256" key="2">
    <source>
        <dbReference type="SAM" id="SignalP"/>
    </source>
</evidence>
<feature type="region of interest" description="Disordered" evidence="1">
    <location>
        <begin position="24"/>
        <end position="65"/>
    </location>
</feature>
<dbReference type="Proteomes" id="UP000703295">
    <property type="component" value="Unassembled WGS sequence"/>
</dbReference>
<evidence type="ECO:0000256" key="1">
    <source>
        <dbReference type="SAM" id="MobiDB-lite"/>
    </source>
</evidence>
<organism evidence="3 4">
    <name type="scientific">Bacteroides mediterraneensis</name>
    <dbReference type="NCBI Taxonomy" id="1841856"/>
    <lineage>
        <taxon>Bacteria</taxon>
        <taxon>Pseudomonadati</taxon>
        <taxon>Bacteroidota</taxon>
        <taxon>Bacteroidia</taxon>
        <taxon>Bacteroidales</taxon>
        <taxon>Bacteroidaceae</taxon>
        <taxon>Bacteroides</taxon>
    </lineage>
</organism>